<dbReference type="GeneID" id="73327171"/>
<protein>
    <submittedName>
        <fullName evidence="2">Uncharacterized protein</fullName>
    </submittedName>
</protein>
<comment type="caution">
    <text evidence="2">The sequence shown here is derived from an EMBL/GenBank/DDBJ whole genome shotgun (WGS) entry which is preliminary data.</text>
</comment>
<name>A0AA37LGQ0_9PEZI</name>
<feature type="region of interest" description="Disordered" evidence="1">
    <location>
        <begin position="1"/>
        <end position="74"/>
    </location>
</feature>
<reference evidence="2 3" key="1">
    <citation type="submission" date="2022-03" db="EMBL/GenBank/DDBJ databases">
        <title>Genome data of Colletotrichum spp.</title>
        <authorList>
            <person name="Utami Y.D."/>
            <person name="Hiruma K."/>
        </authorList>
    </citation>
    <scope>NUCLEOTIDE SEQUENCE [LARGE SCALE GENOMIC DNA]</scope>
    <source>
        <strain evidence="2 3">MAFF 239500</strain>
    </source>
</reference>
<evidence type="ECO:0000313" key="2">
    <source>
        <dbReference type="EMBL" id="GKT46188.1"/>
    </source>
</evidence>
<dbReference type="RefSeq" id="XP_049128538.1">
    <property type="nucleotide sequence ID" value="XM_049272581.1"/>
</dbReference>
<gene>
    <name evidence="2" type="ORF">ColSpa_06369</name>
</gene>
<sequence length="74" mass="8075">MDPDIARELAMMGPPGDLTPPLEEDEEDDPAPAYTPRVAPQLRSNYGGEEGVMDRNNNGEGPILEDKERLPRAG</sequence>
<feature type="compositionally biased region" description="Basic and acidic residues" evidence="1">
    <location>
        <begin position="64"/>
        <end position="74"/>
    </location>
</feature>
<proteinExistence type="predicted"/>
<dbReference type="Proteomes" id="UP001055115">
    <property type="component" value="Unassembled WGS sequence"/>
</dbReference>
<dbReference type="EMBL" id="BQXU01000015">
    <property type="protein sequence ID" value="GKT46188.1"/>
    <property type="molecule type" value="Genomic_DNA"/>
</dbReference>
<accession>A0AA37LGQ0</accession>
<dbReference type="AlphaFoldDB" id="A0AA37LGQ0"/>
<evidence type="ECO:0000256" key="1">
    <source>
        <dbReference type="SAM" id="MobiDB-lite"/>
    </source>
</evidence>
<organism evidence="2 3">
    <name type="scientific">Colletotrichum spaethianum</name>
    <dbReference type="NCBI Taxonomy" id="700344"/>
    <lineage>
        <taxon>Eukaryota</taxon>
        <taxon>Fungi</taxon>
        <taxon>Dikarya</taxon>
        <taxon>Ascomycota</taxon>
        <taxon>Pezizomycotina</taxon>
        <taxon>Sordariomycetes</taxon>
        <taxon>Hypocreomycetidae</taxon>
        <taxon>Glomerellales</taxon>
        <taxon>Glomerellaceae</taxon>
        <taxon>Colletotrichum</taxon>
        <taxon>Colletotrichum spaethianum species complex</taxon>
    </lineage>
</organism>
<keyword evidence="3" id="KW-1185">Reference proteome</keyword>
<evidence type="ECO:0000313" key="3">
    <source>
        <dbReference type="Proteomes" id="UP001055115"/>
    </source>
</evidence>